<name>A0AAD2HFK0_9AGAR</name>
<feature type="compositionally biased region" description="Low complexity" evidence="1">
    <location>
        <begin position="308"/>
        <end position="322"/>
    </location>
</feature>
<organism evidence="2 3">
    <name type="scientific">Mycena citricolor</name>
    <dbReference type="NCBI Taxonomy" id="2018698"/>
    <lineage>
        <taxon>Eukaryota</taxon>
        <taxon>Fungi</taxon>
        <taxon>Dikarya</taxon>
        <taxon>Basidiomycota</taxon>
        <taxon>Agaricomycotina</taxon>
        <taxon>Agaricomycetes</taxon>
        <taxon>Agaricomycetidae</taxon>
        <taxon>Agaricales</taxon>
        <taxon>Marasmiineae</taxon>
        <taxon>Mycenaceae</taxon>
        <taxon>Mycena</taxon>
    </lineage>
</organism>
<gene>
    <name evidence="2" type="ORF">MYCIT1_LOCUS20844</name>
</gene>
<feature type="compositionally biased region" description="Low complexity" evidence="1">
    <location>
        <begin position="511"/>
        <end position="520"/>
    </location>
</feature>
<feature type="compositionally biased region" description="Polar residues" evidence="1">
    <location>
        <begin position="87"/>
        <end position="109"/>
    </location>
</feature>
<feature type="compositionally biased region" description="Low complexity" evidence="1">
    <location>
        <begin position="456"/>
        <end position="467"/>
    </location>
</feature>
<feature type="compositionally biased region" description="Low complexity" evidence="1">
    <location>
        <begin position="373"/>
        <end position="394"/>
    </location>
</feature>
<feature type="compositionally biased region" description="Polar residues" evidence="1">
    <location>
        <begin position="36"/>
        <end position="51"/>
    </location>
</feature>
<proteinExistence type="predicted"/>
<keyword evidence="3" id="KW-1185">Reference proteome</keyword>
<feature type="region of interest" description="Disordered" evidence="1">
    <location>
        <begin position="25"/>
        <end position="115"/>
    </location>
</feature>
<sequence length="553" mass="59876">MSPSTPTVALGRSRLLPRPANVHTIVASLAHEPPALQTSDHPASSTSQPQPNIRDRHASFFEIGRASSSSPPARALYPRTQSHEETSVASSRSDSLSNVSFDSDSQRLSPVTPKSVAQNPCHIFCVGEHNESREQLLGAFPLRRGSQSSVEHMLDDEHFPSQHRKDPPLSSVSFADAYSGLGGNFQPHSDDFGRLSSPLISQDTRVPSPDISSIIIATSRPRLNSAPGGATYDEEDSLQDYGHMHSRMDSKGSEAVFPRPVAEEFDLTCWDERHDSDSGSEIDLHTSLPQLMLHHGYLSPRSKLLTLPSPVSSSGGDTSSSSQVPHDPRHTTNRSTRHREANVLRGGIGLTTGLGWSDSEDEDAPSALTKQVSTLDLSTRSLSRSKSHASLGSGVDRKFRQPSSYSTGSSRSTPTDVLRSAHDEFGIRPDNLQDISGRRGCYTGQGPIDKTRSRLPRYSRPSLSVPRTGAPSSAQESPKLGNPLLRTRSRVLRVMAADKQKPLPPAPTRLSTSSRSVSSSPIPERDVALDTPTRDVIPNCIAQRSQAKSGRAI</sequence>
<feature type="non-terminal residue" evidence="2">
    <location>
        <position position="1"/>
    </location>
</feature>
<dbReference type="EMBL" id="CAVNYO010000399">
    <property type="protein sequence ID" value="CAK5273976.1"/>
    <property type="molecule type" value="Genomic_DNA"/>
</dbReference>
<dbReference type="AlphaFoldDB" id="A0AAD2HFK0"/>
<evidence type="ECO:0000313" key="2">
    <source>
        <dbReference type="EMBL" id="CAK5273976.1"/>
    </source>
</evidence>
<feature type="compositionally biased region" description="Low complexity" evidence="1">
    <location>
        <begin position="65"/>
        <end position="79"/>
    </location>
</feature>
<feature type="compositionally biased region" description="Low complexity" evidence="1">
    <location>
        <begin position="403"/>
        <end position="415"/>
    </location>
</feature>
<dbReference type="Proteomes" id="UP001295794">
    <property type="component" value="Unassembled WGS sequence"/>
</dbReference>
<evidence type="ECO:0000256" key="1">
    <source>
        <dbReference type="SAM" id="MobiDB-lite"/>
    </source>
</evidence>
<accession>A0AAD2HFK0</accession>
<reference evidence="2" key="1">
    <citation type="submission" date="2023-11" db="EMBL/GenBank/DDBJ databases">
        <authorList>
            <person name="De Vega J J."/>
            <person name="De Vega J J."/>
        </authorList>
    </citation>
    <scope>NUCLEOTIDE SEQUENCE</scope>
</reference>
<feature type="region of interest" description="Disordered" evidence="1">
    <location>
        <begin position="305"/>
        <end position="536"/>
    </location>
</feature>
<protein>
    <submittedName>
        <fullName evidence="2">Uncharacterized protein</fullName>
    </submittedName>
</protein>
<evidence type="ECO:0000313" key="3">
    <source>
        <dbReference type="Proteomes" id="UP001295794"/>
    </source>
</evidence>
<comment type="caution">
    <text evidence="2">The sequence shown here is derived from an EMBL/GenBank/DDBJ whole genome shotgun (WGS) entry which is preliminary data.</text>
</comment>